<dbReference type="EMBL" id="JADGIZ020000051">
    <property type="protein sequence ID" value="KAL2913146.1"/>
    <property type="molecule type" value="Genomic_DNA"/>
</dbReference>
<dbReference type="Proteomes" id="UP001527925">
    <property type="component" value="Unassembled WGS sequence"/>
</dbReference>
<comment type="caution">
    <text evidence="1">The sequence shown here is derived from an EMBL/GenBank/DDBJ whole genome shotgun (WGS) entry which is preliminary data.</text>
</comment>
<name>A0ABR4N0U2_9FUNG</name>
<organism evidence="1 2">
    <name type="scientific">Polyrhizophydium stewartii</name>
    <dbReference type="NCBI Taxonomy" id="2732419"/>
    <lineage>
        <taxon>Eukaryota</taxon>
        <taxon>Fungi</taxon>
        <taxon>Fungi incertae sedis</taxon>
        <taxon>Chytridiomycota</taxon>
        <taxon>Chytridiomycota incertae sedis</taxon>
        <taxon>Chytridiomycetes</taxon>
        <taxon>Rhizophydiales</taxon>
        <taxon>Rhizophydiales incertae sedis</taxon>
        <taxon>Polyrhizophydium</taxon>
    </lineage>
</organism>
<accession>A0ABR4N0U2</accession>
<evidence type="ECO:0000313" key="2">
    <source>
        <dbReference type="Proteomes" id="UP001527925"/>
    </source>
</evidence>
<protein>
    <submittedName>
        <fullName evidence="1">Uncharacterized protein</fullName>
    </submittedName>
</protein>
<gene>
    <name evidence="1" type="ORF">HK105_207387</name>
</gene>
<proteinExistence type="predicted"/>
<reference evidence="1 2" key="1">
    <citation type="submission" date="2023-09" db="EMBL/GenBank/DDBJ databases">
        <title>Pangenome analysis of Batrachochytrium dendrobatidis and related Chytrids.</title>
        <authorList>
            <person name="Yacoub M.N."/>
            <person name="Stajich J.E."/>
            <person name="James T.Y."/>
        </authorList>
    </citation>
    <scope>NUCLEOTIDE SEQUENCE [LARGE SCALE GENOMIC DNA]</scope>
    <source>
        <strain evidence="1 2">JEL0888</strain>
    </source>
</reference>
<keyword evidence="2" id="KW-1185">Reference proteome</keyword>
<sequence length="95" mass="10476">MEDIGKIWTWWQRLGHAAMTAHDLKIAAIHCGAHLIVWTSQAGRTSDRTQLEMTAAHGVRLVLAGWREDWAALRGTLFATACDLVLGAQQPQSAQ</sequence>
<evidence type="ECO:0000313" key="1">
    <source>
        <dbReference type="EMBL" id="KAL2913146.1"/>
    </source>
</evidence>